<dbReference type="PANTHER" id="PTHR42796:SF4">
    <property type="entry name" value="FUMARYLACETOACETATE HYDROLASE DOMAIN-CONTAINING PROTEIN 2A"/>
    <property type="match status" value="1"/>
</dbReference>
<evidence type="ECO:0000256" key="2">
    <source>
        <dbReference type="ARBA" id="ARBA00022723"/>
    </source>
</evidence>
<dbReference type="AlphaFoldDB" id="A0A919L997"/>
<sequence length="287" mass="30772">MRIANLAGRLVILRDETAIDVEGASDHRFSADPQSIYERWEEFTDWAPTADASTTVRYDPRQLRAPVPRPAQVFAVGLNYADHARENGFTAPAEPSVFTKFRTSLTGPYATVALPGDTVDWEAELVVVIGRCAHRVPAEKAWSHVAGLTVGQDLSERTRQLIGSPAQFSIGKFFPGFAPTGPELVTPDELTDPDALEIGCSVNGEVVQSGSTSRLIFPVSVLIERLSAVLPLLPGDLLFTGTPSGVGHARDPQRYLTAGDVLETWVGGVGRLRNAFAAGQPAVGAAR</sequence>
<comment type="caution">
    <text evidence="4">The sequence shown here is derived from an EMBL/GenBank/DDBJ whole genome shotgun (WGS) entry which is preliminary data.</text>
</comment>
<proteinExistence type="inferred from homology"/>
<dbReference type="PANTHER" id="PTHR42796">
    <property type="entry name" value="FUMARYLACETOACETATE HYDROLASE DOMAIN-CONTAINING PROTEIN 2A-RELATED"/>
    <property type="match status" value="1"/>
</dbReference>
<dbReference type="InterPro" id="IPR051121">
    <property type="entry name" value="FAH"/>
</dbReference>
<dbReference type="GO" id="GO:0046872">
    <property type="term" value="F:metal ion binding"/>
    <property type="evidence" value="ECO:0007669"/>
    <property type="project" value="UniProtKB-KW"/>
</dbReference>
<dbReference type="EMBL" id="BNCD01000028">
    <property type="protein sequence ID" value="GHH87431.1"/>
    <property type="molecule type" value="Genomic_DNA"/>
</dbReference>
<keyword evidence="5" id="KW-1185">Reference proteome</keyword>
<dbReference type="SUPFAM" id="SSF56529">
    <property type="entry name" value="FAH"/>
    <property type="match status" value="1"/>
</dbReference>
<protein>
    <submittedName>
        <fullName evidence="4">Fumarylacetoacetate hydrolase</fullName>
    </submittedName>
</protein>
<evidence type="ECO:0000259" key="3">
    <source>
        <dbReference type="Pfam" id="PF01557"/>
    </source>
</evidence>
<organism evidence="4 5">
    <name type="scientific">Streptomyces sulfonofaciens</name>
    <dbReference type="NCBI Taxonomy" id="68272"/>
    <lineage>
        <taxon>Bacteria</taxon>
        <taxon>Bacillati</taxon>
        <taxon>Actinomycetota</taxon>
        <taxon>Actinomycetes</taxon>
        <taxon>Kitasatosporales</taxon>
        <taxon>Streptomycetaceae</taxon>
        <taxon>Streptomyces</taxon>
    </lineage>
</organism>
<dbReference type="GO" id="GO:0044281">
    <property type="term" value="P:small molecule metabolic process"/>
    <property type="evidence" value="ECO:0007669"/>
    <property type="project" value="UniProtKB-ARBA"/>
</dbReference>
<accession>A0A919L997</accession>
<dbReference type="GO" id="GO:0016787">
    <property type="term" value="F:hydrolase activity"/>
    <property type="evidence" value="ECO:0007669"/>
    <property type="project" value="UniProtKB-KW"/>
</dbReference>
<reference evidence="4" key="1">
    <citation type="journal article" date="2014" name="Int. J. Syst. Evol. Microbiol.">
        <title>Complete genome sequence of Corynebacterium casei LMG S-19264T (=DSM 44701T), isolated from a smear-ripened cheese.</title>
        <authorList>
            <consortium name="US DOE Joint Genome Institute (JGI-PGF)"/>
            <person name="Walter F."/>
            <person name="Albersmeier A."/>
            <person name="Kalinowski J."/>
            <person name="Ruckert C."/>
        </authorList>
    </citation>
    <scope>NUCLEOTIDE SEQUENCE</scope>
    <source>
        <strain evidence="4">JCM 5069</strain>
    </source>
</reference>
<dbReference type="Proteomes" id="UP000603708">
    <property type="component" value="Unassembled WGS sequence"/>
</dbReference>
<reference evidence="4" key="2">
    <citation type="submission" date="2020-09" db="EMBL/GenBank/DDBJ databases">
        <authorList>
            <person name="Sun Q."/>
            <person name="Ohkuma M."/>
        </authorList>
    </citation>
    <scope>NUCLEOTIDE SEQUENCE</scope>
    <source>
        <strain evidence="4">JCM 5069</strain>
    </source>
</reference>
<dbReference type="Pfam" id="PF01557">
    <property type="entry name" value="FAA_hydrolase"/>
    <property type="match status" value="1"/>
</dbReference>
<evidence type="ECO:0000313" key="5">
    <source>
        <dbReference type="Proteomes" id="UP000603708"/>
    </source>
</evidence>
<dbReference type="InterPro" id="IPR011234">
    <property type="entry name" value="Fumarylacetoacetase-like_C"/>
</dbReference>
<evidence type="ECO:0000256" key="1">
    <source>
        <dbReference type="ARBA" id="ARBA00010211"/>
    </source>
</evidence>
<gene>
    <name evidence="4" type="ORF">GCM10018793_63180</name>
</gene>
<dbReference type="Gene3D" id="3.90.850.10">
    <property type="entry name" value="Fumarylacetoacetase-like, C-terminal domain"/>
    <property type="match status" value="1"/>
</dbReference>
<feature type="domain" description="Fumarylacetoacetase-like C-terminal" evidence="3">
    <location>
        <begin position="73"/>
        <end position="275"/>
    </location>
</feature>
<name>A0A919L997_9ACTN</name>
<comment type="similarity">
    <text evidence="1">Belongs to the FAH family.</text>
</comment>
<keyword evidence="4" id="KW-0378">Hydrolase</keyword>
<dbReference type="RefSeq" id="WP_189938052.1">
    <property type="nucleotide sequence ID" value="NZ_BNCD01000028.1"/>
</dbReference>
<dbReference type="InterPro" id="IPR036663">
    <property type="entry name" value="Fumarylacetoacetase_C_sf"/>
</dbReference>
<evidence type="ECO:0000313" key="4">
    <source>
        <dbReference type="EMBL" id="GHH87431.1"/>
    </source>
</evidence>
<keyword evidence="2" id="KW-0479">Metal-binding</keyword>